<keyword evidence="3" id="KW-1185">Reference proteome</keyword>
<evidence type="ECO:0000313" key="2">
    <source>
        <dbReference type="EMBL" id="MET9844694.1"/>
    </source>
</evidence>
<evidence type="ECO:0000313" key="3">
    <source>
        <dbReference type="Proteomes" id="UP001550210"/>
    </source>
</evidence>
<accession>A0ABV2UT27</accession>
<evidence type="ECO:0000256" key="1">
    <source>
        <dbReference type="SAM" id="Phobius"/>
    </source>
</evidence>
<sequence>MPHLRKSTEPYIADSLVRWVRHRRARLLVAVLMGLPLAGAGWIAVTGILAHDELLASQRALNSLRQQIAAGPLADGSTGSAVPVKQKADAAVRAAAAHAARAHGLTTGPAWYSAAHVPVLGGPVRTVRGAAEAAERLTRDVLSPLADIATRLTADTAEDGGHLSLPALRRAAPALDQASRSASDVRREVDELPRDTWLPAVDRARAQLARKLDRIVPAAGDVAAATRVLPSMLGERSPRRYVVVFENTAEARGTGGLPGAFAVLGADRGRLAFEYFGNDTEMADAVAAVDLGDEYAASHGHNAPTTTWVNSNLSPHFPYAARIWTAAWEDHTGQKVDGAFALDPSALAGLLTASGPARLPDGTAVTAANVVDLTERSSYAAYPDTRERKAFFLNVAGAVAGRLLDVANDPSRRPALFAALSGQLRSGRVKMWSAHPSEQRELRRRPFGGTLPDTADPLAGLVVNNAAGTKLDYYLDRRLEWAPGRCVAAGREVTVTVDLTNRAPASGLPLYVTQRVDAPSYRTRPGDNRLLVSYYATKGARLAKAALDGRPVMVNQAAERGRPVYTLDLELPAGSTRSLELRLLESPSSVPPSLLRQPMVRPLRATVRPYPACGD</sequence>
<protein>
    <submittedName>
        <fullName evidence="2">DUF4012 domain-containing protein</fullName>
    </submittedName>
</protein>
<keyword evidence="1" id="KW-1133">Transmembrane helix</keyword>
<reference evidence="2 3" key="1">
    <citation type="submission" date="2024-06" db="EMBL/GenBank/DDBJ databases">
        <title>The Natural Products Discovery Center: Release of the First 8490 Sequenced Strains for Exploring Actinobacteria Biosynthetic Diversity.</title>
        <authorList>
            <person name="Kalkreuter E."/>
            <person name="Kautsar S.A."/>
            <person name="Yang D."/>
            <person name="Bader C.D."/>
            <person name="Teijaro C.N."/>
            <person name="Fluegel L."/>
            <person name="Davis C.M."/>
            <person name="Simpson J.R."/>
            <person name="Lauterbach L."/>
            <person name="Steele A.D."/>
            <person name="Gui C."/>
            <person name="Meng S."/>
            <person name="Li G."/>
            <person name="Viehrig K."/>
            <person name="Ye F."/>
            <person name="Su P."/>
            <person name="Kiefer A.F."/>
            <person name="Nichols A."/>
            <person name="Cepeda A.J."/>
            <person name="Yan W."/>
            <person name="Fan B."/>
            <person name="Jiang Y."/>
            <person name="Adhikari A."/>
            <person name="Zheng C.-J."/>
            <person name="Schuster L."/>
            <person name="Cowan T.M."/>
            <person name="Smanski M.J."/>
            <person name="Chevrette M.G."/>
            <person name="De Carvalho L.P.S."/>
            <person name="Shen B."/>
        </authorList>
    </citation>
    <scope>NUCLEOTIDE SEQUENCE [LARGE SCALE GENOMIC DNA]</scope>
    <source>
        <strain evidence="2 3">NPDC006434</strain>
    </source>
</reference>
<dbReference type="RefSeq" id="WP_355394666.1">
    <property type="nucleotide sequence ID" value="NZ_JBEGHN010000012.1"/>
</dbReference>
<organism evidence="2 3">
    <name type="scientific">Streptomyces ossamyceticus</name>
    <dbReference type="NCBI Taxonomy" id="249581"/>
    <lineage>
        <taxon>Bacteria</taxon>
        <taxon>Bacillati</taxon>
        <taxon>Actinomycetota</taxon>
        <taxon>Actinomycetes</taxon>
        <taxon>Kitasatosporales</taxon>
        <taxon>Streptomycetaceae</taxon>
        <taxon>Streptomyces</taxon>
    </lineage>
</organism>
<dbReference type="InterPro" id="IPR025101">
    <property type="entry name" value="DUF4012"/>
</dbReference>
<dbReference type="Pfam" id="PF13196">
    <property type="entry name" value="DUF4012"/>
    <property type="match status" value="1"/>
</dbReference>
<keyword evidence="1" id="KW-0812">Transmembrane</keyword>
<feature type="transmembrane region" description="Helical" evidence="1">
    <location>
        <begin position="27"/>
        <end position="50"/>
    </location>
</feature>
<comment type="caution">
    <text evidence="2">The sequence shown here is derived from an EMBL/GenBank/DDBJ whole genome shotgun (WGS) entry which is preliminary data.</text>
</comment>
<gene>
    <name evidence="2" type="ORF">ABZZ21_08935</name>
</gene>
<dbReference type="Proteomes" id="UP001550210">
    <property type="component" value="Unassembled WGS sequence"/>
</dbReference>
<name>A0ABV2UT27_9ACTN</name>
<dbReference type="EMBL" id="JBEXPZ010000009">
    <property type="protein sequence ID" value="MET9844694.1"/>
    <property type="molecule type" value="Genomic_DNA"/>
</dbReference>
<keyword evidence="1" id="KW-0472">Membrane</keyword>
<proteinExistence type="predicted"/>